<dbReference type="EMBL" id="JALHAT010000001">
    <property type="protein sequence ID" value="MCJ1959210.1"/>
    <property type="molecule type" value="Genomic_DNA"/>
</dbReference>
<feature type="region of interest" description="Disordered" evidence="1">
    <location>
        <begin position="72"/>
        <end position="99"/>
    </location>
</feature>
<accession>A0ABT0A7P3</accession>
<evidence type="ECO:0000256" key="1">
    <source>
        <dbReference type="SAM" id="MobiDB-lite"/>
    </source>
</evidence>
<reference evidence="2" key="1">
    <citation type="submission" date="2022-03" db="EMBL/GenBank/DDBJ databases">
        <title>Identification of a novel bacterium isolated from mangrove sediments.</title>
        <authorList>
            <person name="Pan X."/>
        </authorList>
    </citation>
    <scope>NUCLEOTIDE SEQUENCE</scope>
    <source>
        <strain evidence="2">B2637</strain>
    </source>
</reference>
<dbReference type="RefSeq" id="WP_213501218.1">
    <property type="nucleotide sequence ID" value="NZ_JALHAT010000001.1"/>
</dbReference>
<dbReference type="Proteomes" id="UP001162802">
    <property type="component" value="Unassembled WGS sequence"/>
</dbReference>
<comment type="caution">
    <text evidence="2">The sequence shown here is derived from an EMBL/GenBank/DDBJ whole genome shotgun (WGS) entry which is preliminary data.</text>
</comment>
<evidence type="ECO:0000313" key="2">
    <source>
        <dbReference type="EMBL" id="MCJ1959210.1"/>
    </source>
</evidence>
<keyword evidence="3" id="KW-1185">Reference proteome</keyword>
<sequence>MTSQEQLTLFTRAVEALGGVRAVAQILGCSERSVGRLLTGEMALHEGWLRGVSSALLEHAVLCRKLERSLSPDFPSNLLSGQARAAGSGRREDGGLDAD</sequence>
<name>A0ABT0A7P3_9SPHN</name>
<evidence type="ECO:0000313" key="3">
    <source>
        <dbReference type="Proteomes" id="UP001162802"/>
    </source>
</evidence>
<feature type="compositionally biased region" description="Basic and acidic residues" evidence="1">
    <location>
        <begin position="89"/>
        <end position="99"/>
    </location>
</feature>
<gene>
    <name evidence="2" type="ORF">MTR65_00765</name>
</gene>
<organism evidence="2 3">
    <name type="scientific">Novosphingobium mangrovi</name>
    <name type="common">ex Hu et al. 2023</name>
    <dbReference type="NCBI Taxonomy" id="2930094"/>
    <lineage>
        <taxon>Bacteria</taxon>
        <taxon>Pseudomonadati</taxon>
        <taxon>Pseudomonadota</taxon>
        <taxon>Alphaproteobacteria</taxon>
        <taxon>Sphingomonadales</taxon>
        <taxon>Sphingomonadaceae</taxon>
        <taxon>Novosphingobium</taxon>
    </lineage>
</organism>
<proteinExistence type="predicted"/>
<protein>
    <submittedName>
        <fullName evidence="2">Helix-turn-helix domain-containing protein</fullName>
    </submittedName>
</protein>